<keyword evidence="3" id="KW-1185">Reference proteome</keyword>
<dbReference type="EMBL" id="JBBCAQ010000010">
    <property type="protein sequence ID" value="KAK7602178.1"/>
    <property type="molecule type" value="Genomic_DNA"/>
</dbReference>
<dbReference type="AlphaFoldDB" id="A0AAN9Y6V7"/>
<organism evidence="2 3">
    <name type="scientific">Parthenolecanium corni</name>
    <dbReference type="NCBI Taxonomy" id="536013"/>
    <lineage>
        <taxon>Eukaryota</taxon>
        <taxon>Metazoa</taxon>
        <taxon>Ecdysozoa</taxon>
        <taxon>Arthropoda</taxon>
        <taxon>Hexapoda</taxon>
        <taxon>Insecta</taxon>
        <taxon>Pterygota</taxon>
        <taxon>Neoptera</taxon>
        <taxon>Paraneoptera</taxon>
        <taxon>Hemiptera</taxon>
        <taxon>Sternorrhyncha</taxon>
        <taxon>Coccoidea</taxon>
        <taxon>Coccidae</taxon>
        <taxon>Parthenolecanium</taxon>
    </lineage>
</organism>
<protein>
    <recommendedName>
        <fullName evidence="4">Ethylmalonyl-CoA decarboxylase</fullName>
    </recommendedName>
</protein>
<gene>
    <name evidence="2" type="ORF">V9T40_009619</name>
</gene>
<dbReference type="SUPFAM" id="SSF52096">
    <property type="entry name" value="ClpP/crotonase"/>
    <property type="match status" value="1"/>
</dbReference>
<dbReference type="GO" id="GO:0016829">
    <property type="term" value="F:lyase activity"/>
    <property type="evidence" value="ECO:0007669"/>
    <property type="project" value="UniProtKB-KW"/>
</dbReference>
<dbReference type="GO" id="GO:0006635">
    <property type="term" value="P:fatty acid beta-oxidation"/>
    <property type="evidence" value="ECO:0007669"/>
    <property type="project" value="TreeGrafter"/>
</dbReference>
<dbReference type="InterPro" id="IPR029045">
    <property type="entry name" value="ClpP/crotonase-like_dom_sf"/>
</dbReference>
<sequence length="295" mass="32152">MKLRTPLISSVYRVMDYFRGVEYFSGPKPSLNEARSYLQNFTGGKIICEKDNHGIAKVCINHEGKKNAISGSMMIDLEKIVDDLENWNEGKGILLYGANGIFCSGGDLNFAREANKPELGFCMSVLMTNVLRRFSNLPIISVAYLDGAGAIGGGAELITACDFRLMSDSNSDTRIGFVHCKMGIVPAWGGAARLVSIVGKTSALDLLLTGKLSDSDEASRLGLINGVVRNLDEAYNWIFEKTKHDTKVVRAAKACISNASPLTDETVEVESRIFAPLWGGPANNIALRRNIKHKT</sequence>
<evidence type="ECO:0000313" key="2">
    <source>
        <dbReference type="EMBL" id="KAK7602178.1"/>
    </source>
</evidence>
<dbReference type="InterPro" id="IPR001753">
    <property type="entry name" value="Enoyl-CoA_hydra/iso"/>
</dbReference>
<dbReference type="Gene3D" id="3.90.226.10">
    <property type="entry name" value="2-enoyl-CoA Hydratase, Chain A, domain 1"/>
    <property type="match status" value="1"/>
</dbReference>
<evidence type="ECO:0000313" key="3">
    <source>
        <dbReference type="Proteomes" id="UP001367676"/>
    </source>
</evidence>
<evidence type="ECO:0008006" key="4">
    <source>
        <dbReference type="Google" id="ProtNLM"/>
    </source>
</evidence>
<keyword evidence="1" id="KW-0456">Lyase</keyword>
<proteinExistence type="predicted"/>
<reference evidence="2 3" key="1">
    <citation type="submission" date="2024-03" db="EMBL/GenBank/DDBJ databases">
        <title>Adaptation during the transition from Ophiocordyceps entomopathogen to insect associate is accompanied by gene loss and intensified selection.</title>
        <authorList>
            <person name="Ward C.M."/>
            <person name="Onetto C.A."/>
            <person name="Borneman A.R."/>
        </authorList>
    </citation>
    <scope>NUCLEOTIDE SEQUENCE [LARGE SCALE GENOMIC DNA]</scope>
    <source>
        <strain evidence="2">AWRI1</strain>
        <tissue evidence="2">Single Adult Female</tissue>
    </source>
</reference>
<dbReference type="Proteomes" id="UP001367676">
    <property type="component" value="Unassembled WGS sequence"/>
</dbReference>
<accession>A0AAN9Y6V7</accession>
<comment type="caution">
    <text evidence="2">The sequence shown here is derived from an EMBL/GenBank/DDBJ whole genome shotgun (WGS) entry which is preliminary data.</text>
</comment>
<name>A0AAN9Y6V7_9HEMI</name>
<dbReference type="CDD" id="cd06558">
    <property type="entry name" value="crotonase-like"/>
    <property type="match status" value="1"/>
</dbReference>
<dbReference type="PANTHER" id="PTHR11941">
    <property type="entry name" value="ENOYL-COA HYDRATASE-RELATED"/>
    <property type="match status" value="1"/>
</dbReference>
<dbReference type="GO" id="GO:0005829">
    <property type="term" value="C:cytosol"/>
    <property type="evidence" value="ECO:0007669"/>
    <property type="project" value="TreeGrafter"/>
</dbReference>
<dbReference type="Pfam" id="PF00378">
    <property type="entry name" value="ECH_1"/>
    <property type="match status" value="1"/>
</dbReference>
<evidence type="ECO:0000256" key="1">
    <source>
        <dbReference type="ARBA" id="ARBA00023239"/>
    </source>
</evidence>
<dbReference type="PANTHER" id="PTHR11941:SF27">
    <property type="entry name" value="ETHYLMALONYL-COA DECARBOXYLASE"/>
    <property type="match status" value="1"/>
</dbReference>